<dbReference type="Proteomes" id="UP000322499">
    <property type="component" value="Unassembled WGS sequence"/>
</dbReference>
<keyword evidence="3" id="KW-1185">Reference proteome</keyword>
<reference evidence="2 3" key="1">
    <citation type="submission" date="2019-07" db="EMBL/GenBank/DDBJ databases">
        <title>Genomic Encyclopedia of Archaeal and Bacterial Type Strains, Phase II (KMG-II): from individual species to whole genera.</title>
        <authorList>
            <person name="Goeker M."/>
        </authorList>
    </citation>
    <scope>NUCLEOTIDE SEQUENCE [LARGE SCALE GENOMIC DNA]</scope>
    <source>
        <strain evidence="2 3">DSM 46842</strain>
    </source>
</reference>
<evidence type="ECO:0000313" key="3">
    <source>
        <dbReference type="Proteomes" id="UP000322499"/>
    </source>
</evidence>
<feature type="non-terminal residue" evidence="2">
    <location>
        <position position="1"/>
    </location>
</feature>
<dbReference type="SUPFAM" id="SSF53790">
    <property type="entry name" value="Tetrapyrrole methylase"/>
    <property type="match status" value="1"/>
</dbReference>
<gene>
    <name evidence="2" type="ORF">BD833_1071</name>
</gene>
<dbReference type="InterPro" id="IPR035996">
    <property type="entry name" value="4pyrrol_Methylase_sf"/>
</dbReference>
<dbReference type="GO" id="GO:0019354">
    <property type="term" value="P:siroheme biosynthetic process"/>
    <property type="evidence" value="ECO:0007669"/>
    <property type="project" value="TreeGrafter"/>
</dbReference>
<dbReference type="Gene3D" id="3.30.950.10">
    <property type="entry name" value="Methyltransferase, Cobalt-precorrin-4 Transmethylase, Domain 2"/>
    <property type="match status" value="1"/>
</dbReference>
<evidence type="ECO:0000256" key="1">
    <source>
        <dbReference type="ARBA" id="ARBA00023244"/>
    </source>
</evidence>
<dbReference type="AlphaFoldDB" id="A0A5S5CTE0"/>
<dbReference type="GO" id="GO:0004851">
    <property type="term" value="F:uroporphyrin-III C-methyltransferase activity"/>
    <property type="evidence" value="ECO:0007669"/>
    <property type="project" value="TreeGrafter"/>
</dbReference>
<evidence type="ECO:0000313" key="2">
    <source>
        <dbReference type="EMBL" id="TYP87067.1"/>
    </source>
</evidence>
<accession>A0A5S5CTE0</accession>
<evidence type="ECO:0008006" key="4">
    <source>
        <dbReference type="Google" id="ProtNLM"/>
    </source>
</evidence>
<organism evidence="2 3">
    <name type="scientific">Blastococcus xanthinilyticus</name>
    <dbReference type="NCBI Taxonomy" id="1564164"/>
    <lineage>
        <taxon>Bacteria</taxon>
        <taxon>Bacillati</taxon>
        <taxon>Actinomycetota</taxon>
        <taxon>Actinomycetes</taxon>
        <taxon>Geodermatophilales</taxon>
        <taxon>Geodermatophilaceae</taxon>
        <taxon>Blastococcus</taxon>
    </lineage>
</organism>
<dbReference type="EMBL" id="VNHW01000007">
    <property type="protein sequence ID" value="TYP87067.1"/>
    <property type="molecule type" value="Genomic_DNA"/>
</dbReference>
<protein>
    <recommendedName>
        <fullName evidence="4">Tetrapyrrole (Corrin/porphyrin) methylase-like protein</fullName>
    </recommendedName>
</protein>
<dbReference type="InterPro" id="IPR050161">
    <property type="entry name" value="Siro_Cobalamin_biosynth"/>
</dbReference>
<proteinExistence type="predicted"/>
<comment type="caution">
    <text evidence="2">The sequence shown here is derived from an EMBL/GenBank/DDBJ whole genome shotgun (WGS) entry which is preliminary data.</text>
</comment>
<keyword evidence="1" id="KW-0627">Porphyrin biosynthesis</keyword>
<dbReference type="InterPro" id="IPR014776">
    <property type="entry name" value="4pyrrole_Mease_sub2"/>
</dbReference>
<sequence>VLMGVDTAPAIAAALITHGRAADTPVAVVADGTTAAQRSLRTTLAGLPAALVDSAVRPPAVWVVGEVAGLSAESGTAPAE</sequence>
<dbReference type="PANTHER" id="PTHR45790">
    <property type="entry name" value="SIROHEME SYNTHASE-RELATED"/>
    <property type="match status" value="1"/>
</dbReference>
<name>A0A5S5CTE0_9ACTN</name>
<dbReference type="PANTHER" id="PTHR45790:SF3">
    <property type="entry name" value="S-ADENOSYL-L-METHIONINE-DEPENDENT UROPORPHYRINOGEN III METHYLTRANSFERASE, CHLOROPLASTIC"/>
    <property type="match status" value="1"/>
</dbReference>